<evidence type="ECO:0000313" key="10">
    <source>
        <dbReference type="EMBL" id="KAK9754095.1"/>
    </source>
</evidence>
<dbReference type="CDD" id="cd13752">
    <property type="entry name" value="TGF_beta_INHB"/>
    <property type="match status" value="1"/>
</dbReference>
<evidence type="ECO:0000256" key="4">
    <source>
        <dbReference type="ARBA" id="ARBA00022729"/>
    </source>
</evidence>
<dbReference type="SUPFAM" id="SSF57501">
    <property type="entry name" value="Cystine-knot cytokines"/>
    <property type="match status" value="1"/>
</dbReference>
<dbReference type="Proteomes" id="UP001458880">
    <property type="component" value="Unassembled WGS sequence"/>
</dbReference>
<sequence>MKMNFFETSSSSSSSLNQHTNRFLKLLILTAILLDAAVLGDRTRHRKQDLYSATLEKNSFEGGSSSSNSKTSFHSCPNCLYKTNKERDMKIESDHIRLEAIKREILSKLGLRHKPNREILSKLGLRHKPNVTHALPRDLIEKTYRTITGERQDDNLRARNSGARSANYDTVDVDDYYGKTSEIISSGARSANYDTVDVDDYYGKTSEIISFAEQGFRINGNRLLEFRVNAELGRNGQEFRVKSATFWLRADLRYSRNLKCKTTHVYVFKFLSPLGQDINLSSQEFGDFTEDPISIRLDETKAGWQKIDMTSMVSNWSTTSAKDKLRLFVDCSCCSNWQIHILNKETDKKTDPSRPFLVIETDPTTSKRVRRRSMECSPDLGDQCCKQPFYVSFDKLGWKEWIIAPAGYYANYCKGECGPHRTPDTYATYHTHVIEQFSKNYHLSGMQPCCAPMRFSSISLIYYDMNHNIIKRDLPKMVVDECGCP</sequence>
<keyword evidence="4" id="KW-0732">Signal</keyword>
<dbReference type="GO" id="GO:0008083">
    <property type="term" value="F:growth factor activity"/>
    <property type="evidence" value="ECO:0007669"/>
    <property type="project" value="UniProtKB-KW"/>
</dbReference>
<proteinExistence type="inferred from homology"/>
<comment type="subcellular location">
    <subcellularLocation>
        <location evidence="1">Secreted</location>
    </subcellularLocation>
</comment>
<dbReference type="AlphaFoldDB" id="A0AAW1N747"/>
<keyword evidence="3" id="KW-0964">Secreted</keyword>
<dbReference type="Pfam" id="PF00019">
    <property type="entry name" value="TGF_beta"/>
    <property type="match status" value="1"/>
</dbReference>
<accession>A0AAW1N747</accession>
<keyword evidence="7" id="KW-0325">Glycoprotein</keyword>
<dbReference type="GO" id="GO:0005615">
    <property type="term" value="C:extracellular space"/>
    <property type="evidence" value="ECO:0007669"/>
    <property type="project" value="TreeGrafter"/>
</dbReference>
<gene>
    <name evidence="10" type="ORF">QE152_g1592</name>
</gene>
<evidence type="ECO:0000256" key="3">
    <source>
        <dbReference type="ARBA" id="ARBA00022525"/>
    </source>
</evidence>
<dbReference type="InterPro" id="IPR017948">
    <property type="entry name" value="TGFb_CS"/>
</dbReference>
<evidence type="ECO:0000256" key="7">
    <source>
        <dbReference type="ARBA" id="ARBA00023180"/>
    </source>
</evidence>
<dbReference type="PANTHER" id="PTHR11848:SF309">
    <property type="entry name" value="INHIBIN BETA CHAIN"/>
    <property type="match status" value="1"/>
</dbReference>
<organism evidence="10 11">
    <name type="scientific">Popillia japonica</name>
    <name type="common">Japanese beetle</name>
    <dbReference type="NCBI Taxonomy" id="7064"/>
    <lineage>
        <taxon>Eukaryota</taxon>
        <taxon>Metazoa</taxon>
        <taxon>Ecdysozoa</taxon>
        <taxon>Arthropoda</taxon>
        <taxon>Hexapoda</taxon>
        <taxon>Insecta</taxon>
        <taxon>Pterygota</taxon>
        <taxon>Neoptera</taxon>
        <taxon>Endopterygota</taxon>
        <taxon>Coleoptera</taxon>
        <taxon>Polyphaga</taxon>
        <taxon>Scarabaeiformia</taxon>
        <taxon>Scarabaeidae</taxon>
        <taxon>Rutelinae</taxon>
        <taxon>Popillia</taxon>
    </lineage>
</organism>
<evidence type="ECO:0000256" key="6">
    <source>
        <dbReference type="ARBA" id="ARBA00023157"/>
    </source>
</evidence>
<dbReference type="PROSITE" id="PS00250">
    <property type="entry name" value="TGF_BETA_1"/>
    <property type="match status" value="1"/>
</dbReference>
<name>A0AAW1N747_POPJA</name>
<dbReference type="Pfam" id="PF00688">
    <property type="entry name" value="TGFb_propeptide"/>
    <property type="match status" value="1"/>
</dbReference>
<dbReference type="InterPro" id="IPR001839">
    <property type="entry name" value="TGF-b_C"/>
</dbReference>
<dbReference type="Gene3D" id="2.10.90.10">
    <property type="entry name" value="Cystine-knot cytokines"/>
    <property type="match status" value="1"/>
</dbReference>
<evidence type="ECO:0000256" key="1">
    <source>
        <dbReference type="ARBA" id="ARBA00004613"/>
    </source>
</evidence>
<comment type="caution">
    <text evidence="10">The sequence shown here is derived from an EMBL/GenBank/DDBJ whole genome shotgun (WGS) entry which is preliminary data.</text>
</comment>
<dbReference type="SMART" id="SM00204">
    <property type="entry name" value="TGFB"/>
    <property type="match status" value="1"/>
</dbReference>
<dbReference type="InterPro" id="IPR029034">
    <property type="entry name" value="Cystine-knot_cytokine"/>
</dbReference>
<keyword evidence="5 8" id="KW-0339">Growth factor</keyword>
<protein>
    <submittedName>
        <fullName evidence="10">TGF-beta propeptide</fullName>
    </submittedName>
</protein>
<evidence type="ECO:0000256" key="5">
    <source>
        <dbReference type="ARBA" id="ARBA00023030"/>
    </source>
</evidence>
<dbReference type="EMBL" id="JASPKY010000009">
    <property type="protein sequence ID" value="KAK9754095.1"/>
    <property type="molecule type" value="Genomic_DNA"/>
</dbReference>
<dbReference type="PRINTS" id="PR00669">
    <property type="entry name" value="INHIBINA"/>
</dbReference>
<dbReference type="InterPro" id="IPR001111">
    <property type="entry name" value="TGF-b_propeptide"/>
</dbReference>
<evidence type="ECO:0000259" key="9">
    <source>
        <dbReference type="PROSITE" id="PS51362"/>
    </source>
</evidence>
<evidence type="ECO:0000256" key="2">
    <source>
        <dbReference type="ARBA" id="ARBA00006656"/>
    </source>
</evidence>
<dbReference type="GO" id="GO:0005125">
    <property type="term" value="F:cytokine activity"/>
    <property type="evidence" value="ECO:0007669"/>
    <property type="project" value="TreeGrafter"/>
</dbReference>
<evidence type="ECO:0000256" key="8">
    <source>
        <dbReference type="RuleBase" id="RU000354"/>
    </source>
</evidence>
<keyword evidence="6" id="KW-1015">Disulfide bond</keyword>
<evidence type="ECO:0000313" key="11">
    <source>
        <dbReference type="Proteomes" id="UP001458880"/>
    </source>
</evidence>
<dbReference type="InterPro" id="IPR015615">
    <property type="entry name" value="TGF-beta-rel"/>
</dbReference>
<comment type="similarity">
    <text evidence="2 8">Belongs to the TGF-beta family.</text>
</comment>
<reference evidence="10 11" key="1">
    <citation type="journal article" date="2024" name="BMC Genomics">
        <title>De novo assembly and annotation of Popillia japonica's genome with initial clues to its potential as an invasive pest.</title>
        <authorList>
            <person name="Cucini C."/>
            <person name="Boschi S."/>
            <person name="Funari R."/>
            <person name="Cardaioli E."/>
            <person name="Iannotti N."/>
            <person name="Marturano G."/>
            <person name="Paoli F."/>
            <person name="Bruttini M."/>
            <person name="Carapelli A."/>
            <person name="Frati F."/>
            <person name="Nardi F."/>
        </authorList>
    </citation>
    <scope>NUCLEOTIDE SEQUENCE [LARGE SCALE GENOMIC DNA]</scope>
    <source>
        <strain evidence="10">DMR45628</strain>
    </source>
</reference>
<keyword evidence="11" id="KW-1185">Reference proteome</keyword>
<dbReference type="PROSITE" id="PS51362">
    <property type="entry name" value="TGF_BETA_2"/>
    <property type="match status" value="1"/>
</dbReference>
<dbReference type="FunFam" id="2.10.90.10:FF:000005">
    <property type="entry name" value="Inhibin beta A chain"/>
    <property type="match status" value="1"/>
</dbReference>
<feature type="domain" description="TGF-beta family profile" evidence="9">
    <location>
        <begin position="368"/>
        <end position="485"/>
    </location>
</feature>
<dbReference type="PANTHER" id="PTHR11848">
    <property type="entry name" value="TGF-BETA FAMILY"/>
    <property type="match status" value="1"/>
</dbReference>
<dbReference type="Gene3D" id="2.60.120.970">
    <property type="match status" value="2"/>
</dbReference>